<reference evidence="2" key="1">
    <citation type="journal article" date="2020" name="Stud. Mycol.">
        <title>101 Dothideomycetes genomes: a test case for predicting lifestyles and emergence of pathogens.</title>
        <authorList>
            <person name="Haridas S."/>
            <person name="Albert R."/>
            <person name="Binder M."/>
            <person name="Bloem J."/>
            <person name="Labutti K."/>
            <person name="Salamov A."/>
            <person name="Andreopoulos B."/>
            <person name="Baker S."/>
            <person name="Barry K."/>
            <person name="Bills G."/>
            <person name="Bluhm B."/>
            <person name="Cannon C."/>
            <person name="Castanera R."/>
            <person name="Culley D."/>
            <person name="Daum C."/>
            <person name="Ezra D."/>
            <person name="Gonzalez J."/>
            <person name="Henrissat B."/>
            <person name="Kuo A."/>
            <person name="Liang C."/>
            <person name="Lipzen A."/>
            <person name="Lutzoni F."/>
            <person name="Magnuson J."/>
            <person name="Mondo S."/>
            <person name="Nolan M."/>
            <person name="Ohm R."/>
            <person name="Pangilinan J."/>
            <person name="Park H.-J."/>
            <person name="Ramirez L."/>
            <person name="Alfaro M."/>
            <person name="Sun H."/>
            <person name="Tritt A."/>
            <person name="Yoshinaga Y."/>
            <person name="Zwiers L.-H."/>
            <person name="Turgeon B."/>
            <person name="Goodwin S."/>
            <person name="Spatafora J."/>
            <person name="Crous P."/>
            <person name="Grigoriev I."/>
        </authorList>
    </citation>
    <scope>NUCLEOTIDE SEQUENCE</scope>
    <source>
        <strain evidence="2">ATCC 16933</strain>
    </source>
</reference>
<protein>
    <submittedName>
        <fullName evidence="2">Uncharacterized protein</fullName>
    </submittedName>
</protein>
<evidence type="ECO:0000256" key="1">
    <source>
        <dbReference type="SAM" id="Phobius"/>
    </source>
</evidence>
<keyword evidence="1" id="KW-0472">Membrane</keyword>
<feature type="transmembrane region" description="Helical" evidence="1">
    <location>
        <begin position="23"/>
        <end position="42"/>
    </location>
</feature>
<gene>
    <name evidence="2" type="ORF">BDY21DRAFT_69778</name>
</gene>
<keyword evidence="1" id="KW-1133">Transmembrane helix</keyword>
<dbReference type="EMBL" id="MU001686">
    <property type="protein sequence ID" value="KAF2455657.1"/>
    <property type="molecule type" value="Genomic_DNA"/>
</dbReference>
<keyword evidence="1" id="KW-0812">Transmembrane</keyword>
<sequence>MLAPQAVVRCFAPSSRSPLSPHALFAVTGLLALLILAFHSYGPTAALNISDYVHELPAASSSSSADPVDNTLPKFWSMTGKPDLEGVTHYEKPADFRVVALVFYGRPASVSILDCYLKRNLVENGGMLDEVIFLARTTNQEHLEWLDGLVGTTDSYRRVDVEFEGNNYASAYDVCEPGVMYIKIDDDIVFFEDSTIPSLVQTKVEHPEYLTVSANIMNQPSLSWIHHHLGVVKPYMPELSPPETVPNATASRWRASELPTWSGPEDFRVGDHFKGPFKGHRWLPMPEGTPIDDTPISTTTYDAFSPGLWHWTIAAQEHYSFFEHLENNELFRYKFHKWDYNYRRMGIQFIAIWGGDVIANKPIHRDDEYYFTEEVPKKLRRHAIVDGRSVVAHYSFGPQKDGIASTDILDRYRAFALENICPQ</sequence>
<evidence type="ECO:0000313" key="2">
    <source>
        <dbReference type="EMBL" id="KAF2455657.1"/>
    </source>
</evidence>
<accession>A0A6A6NW10</accession>
<keyword evidence="3" id="KW-1185">Reference proteome</keyword>
<dbReference type="AlphaFoldDB" id="A0A6A6NW10"/>
<name>A0A6A6NW10_9PEZI</name>
<evidence type="ECO:0000313" key="3">
    <source>
        <dbReference type="Proteomes" id="UP000799766"/>
    </source>
</evidence>
<organism evidence="2 3">
    <name type="scientific">Lineolata rhizophorae</name>
    <dbReference type="NCBI Taxonomy" id="578093"/>
    <lineage>
        <taxon>Eukaryota</taxon>
        <taxon>Fungi</taxon>
        <taxon>Dikarya</taxon>
        <taxon>Ascomycota</taxon>
        <taxon>Pezizomycotina</taxon>
        <taxon>Dothideomycetes</taxon>
        <taxon>Dothideomycetes incertae sedis</taxon>
        <taxon>Lineolatales</taxon>
        <taxon>Lineolataceae</taxon>
        <taxon>Lineolata</taxon>
    </lineage>
</organism>
<dbReference type="Proteomes" id="UP000799766">
    <property type="component" value="Unassembled WGS sequence"/>
</dbReference>
<proteinExistence type="predicted"/>
<dbReference type="OrthoDB" id="5593235at2759"/>